<dbReference type="RefSeq" id="XP_049263338.1">
    <property type="nucleotide sequence ID" value="XM_049407226.1"/>
</dbReference>
<reference evidence="1 2" key="1">
    <citation type="journal article" date="2021" name="DNA Res.">
        <title>Genome analysis of Candida subhashii reveals its hybrid nature and dual mitochondrial genome conformations.</title>
        <authorList>
            <person name="Mixao V."/>
            <person name="Hegedusova E."/>
            <person name="Saus E."/>
            <person name="Pryszcz L.P."/>
            <person name="Cillingova A."/>
            <person name="Nosek J."/>
            <person name="Gabaldon T."/>
        </authorList>
    </citation>
    <scope>NUCLEOTIDE SEQUENCE [LARGE SCALE GENOMIC DNA]</scope>
    <source>
        <strain evidence="1 2">CBS 10753</strain>
    </source>
</reference>
<proteinExistence type="predicted"/>
<dbReference type="Proteomes" id="UP000694255">
    <property type="component" value="Unassembled WGS sequence"/>
</dbReference>
<organism evidence="1 2">
    <name type="scientific">[Candida] subhashii</name>
    <dbReference type="NCBI Taxonomy" id="561895"/>
    <lineage>
        <taxon>Eukaryota</taxon>
        <taxon>Fungi</taxon>
        <taxon>Dikarya</taxon>
        <taxon>Ascomycota</taxon>
        <taxon>Saccharomycotina</taxon>
        <taxon>Pichiomycetes</taxon>
        <taxon>Debaryomycetaceae</taxon>
        <taxon>Spathaspora</taxon>
    </lineage>
</organism>
<gene>
    <name evidence="1" type="ORF">J8A68_003377</name>
</gene>
<accession>A0A8J5QME6</accession>
<comment type="caution">
    <text evidence="1">The sequence shown here is derived from an EMBL/GenBank/DDBJ whole genome shotgun (WGS) entry which is preliminary data.</text>
</comment>
<evidence type="ECO:0000313" key="2">
    <source>
        <dbReference type="Proteomes" id="UP000694255"/>
    </source>
</evidence>
<evidence type="ECO:0000313" key="1">
    <source>
        <dbReference type="EMBL" id="KAG7663105.1"/>
    </source>
</evidence>
<dbReference type="AlphaFoldDB" id="A0A8J5QME6"/>
<dbReference type="GeneID" id="73470177"/>
<sequence length="159" mass="18523">MGSAQIDIARTYPKLSKVESKEELISTLHGMLKFYKKGHREYRSYKNLIITGVYLGWSVEERAIFEAFLEKHKQKIQNFIQECRRNHGKAVLDIPMPPLGISVNTFKNFLNYFDTPRFWQNFRYLSIIVKAVECGKDLETALTDSKKTLETSLKEAIKI</sequence>
<keyword evidence="2" id="KW-1185">Reference proteome</keyword>
<name>A0A8J5QME6_9ASCO</name>
<protein>
    <submittedName>
        <fullName evidence="1">Uncharacterized protein</fullName>
    </submittedName>
</protein>
<dbReference type="EMBL" id="JAGSYN010000149">
    <property type="protein sequence ID" value="KAG7663105.1"/>
    <property type="molecule type" value="Genomic_DNA"/>
</dbReference>